<evidence type="ECO:0000256" key="1">
    <source>
        <dbReference type="SAM" id="SignalP"/>
    </source>
</evidence>
<keyword evidence="4" id="KW-1185">Reference proteome</keyword>
<dbReference type="GO" id="GO:0016787">
    <property type="term" value="F:hydrolase activity"/>
    <property type="evidence" value="ECO:0007669"/>
    <property type="project" value="UniProtKB-KW"/>
</dbReference>
<evidence type="ECO:0000313" key="3">
    <source>
        <dbReference type="EMBL" id="KAJ9149504.1"/>
    </source>
</evidence>
<keyword evidence="3" id="KW-0378">Hydrolase</keyword>
<feature type="signal peptide" evidence="1">
    <location>
        <begin position="1"/>
        <end position="29"/>
    </location>
</feature>
<protein>
    <submittedName>
        <fullName evidence="3">Glycoside hydrolase</fullName>
    </submittedName>
</protein>
<dbReference type="InterPro" id="IPR024655">
    <property type="entry name" value="Asl1_glyco_hydro_catalytic"/>
</dbReference>
<accession>A0AA38VKQ8</accession>
<keyword evidence="1" id="KW-0732">Signal</keyword>
<feature type="domain" description="Asl1-like glycosyl hydrolase catalytic" evidence="2">
    <location>
        <begin position="37"/>
        <end position="295"/>
    </location>
</feature>
<dbReference type="PANTHER" id="PTHR34154">
    <property type="entry name" value="ALKALI-SENSITIVE LINKAGE PROTEIN 1"/>
    <property type="match status" value="1"/>
</dbReference>
<dbReference type="SUPFAM" id="SSF51445">
    <property type="entry name" value="(Trans)glycosidases"/>
    <property type="match status" value="1"/>
</dbReference>
<dbReference type="InterPro" id="IPR017853">
    <property type="entry name" value="GH"/>
</dbReference>
<dbReference type="GO" id="GO:0009277">
    <property type="term" value="C:fungal-type cell wall"/>
    <property type="evidence" value="ECO:0007669"/>
    <property type="project" value="TreeGrafter"/>
</dbReference>
<dbReference type="Pfam" id="PF11790">
    <property type="entry name" value="Glyco_hydro_cc"/>
    <property type="match status" value="1"/>
</dbReference>
<dbReference type="PANTHER" id="PTHR34154:SF3">
    <property type="entry name" value="ALKALI-SENSITIVE LINKAGE PROTEIN 1"/>
    <property type="match status" value="1"/>
</dbReference>
<dbReference type="AlphaFoldDB" id="A0AA38VKQ8"/>
<evidence type="ECO:0000259" key="2">
    <source>
        <dbReference type="Pfam" id="PF11790"/>
    </source>
</evidence>
<organism evidence="3 4">
    <name type="scientific">Coniochaeta hoffmannii</name>
    <dbReference type="NCBI Taxonomy" id="91930"/>
    <lineage>
        <taxon>Eukaryota</taxon>
        <taxon>Fungi</taxon>
        <taxon>Dikarya</taxon>
        <taxon>Ascomycota</taxon>
        <taxon>Pezizomycotina</taxon>
        <taxon>Sordariomycetes</taxon>
        <taxon>Sordariomycetidae</taxon>
        <taxon>Coniochaetales</taxon>
        <taxon>Coniochaetaceae</taxon>
        <taxon>Coniochaeta</taxon>
    </lineage>
</organism>
<evidence type="ECO:0000313" key="4">
    <source>
        <dbReference type="Proteomes" id="UP001174691"/>
    </source>
</evidence>
<sequence length="339" mass="36835">MAPPTSSRPWLSSLVSCLAICASVSPALATSSSKRGLVFTPNSTHGVDNYIWTRQPSDLTWYYNYGASPSPVYNNLSQTDFEFVPMLWGAPSDASDVTFLNTVKGLVKGGRNITHVMTFNEPDGPSEWGGSNVDPTMAAKVWLTNIVPLQEMGIKVGLPACTGGWGGIPWTNQFLGNCSKLISEATDGKTKNCTYDFIPLHWYGNFDGLASHIGEYYSTYNATNPKIWVTEYNFDNQNLEATQSFFNSSTDYMDRLDYLERYSIFAAFRSDNSNVGPNATMLSSGGQLTDIGAWYLGRSATGVKPTDTKSSGAGSISPHGWSFFPLTVAAAFAVTALLL</sequence>
<dbReference type="Gene3D" id="3.20.20.80">
    <property type="entry name" value="Glycosidases"/>
    <property type="match status" value="1"/>
</dbReference>
<proteinExistence type="predicted"/>
<dbReference type="EMBL" id="JANBVN010000080">
    <property type="protein sequence ID" value="KAJ9149504.1"/>
    <property type="molecule type" value="Genomic_DNA"/>
</dbReference>
<name>A0AA38VKQ8_9PEZI</name>
<gene>
    <name evidence="3" type="ORF">NKR19_g5682</name>
</gene>
<reference evidence="3" key="1">
    <citation type="submission" date="2022-07" db="EMBL/GenBank/DDBJ databases">
        <title>Fungi with potential for degradation of polypropylene.</title>
        <authorList>
            <person name="Gostincar C."/>
        </authorList>
    </citation>
    <scope>NUCLEOTIDE SEQUENCE</scope>
    <source>
        <strain evidence="3">EXF-13287</strain>
    </source>
</reference>
<dbReference type="GO" id="GO:0071966">
    <property type="term" value="P:fungal-type cell wall polysaccharide metabolic process"/>
    <property type="evidence" value="ECO:0007669"/>
    <property type="project" value="TreeGrafter"/>
</dbReference>
<dbReference type="FunFam" id="3.20.20.80:FF:000207">
    <property type="entry name" value="Glycoside hydrolase family 128 protein"/>
    <property type="match status" value="1"/>
</dbReference>
<dbReference type="InterPro" id="IPR053183">
    <property type="entry name" value="ASL1"/>
</dbReference>
<feature type="chain" id="PRO_5041270292" evidence="1">
    <location>
        <begin position="30"/>
        <end position="339"/>
    </location>
</feature>
<comment type="caution">
    <text evidence="3">The sequence shown here is derived from an EMBL/GenBank/DDBJ whole genome shotgun (WGS) entry which is preliminary data.</text>
</comment>
<dbReference type="Proteomes" id="UP001174691">
    <property type="component" value="Unassembled WGS sequence"/>
</dbReference>